<evidence type="ECO:0000313" key="1">
    <source>
        <dbReference type="EMBL" id="GAG33902.1"/>
    </source>
</evidence>
<proteinExistence type="predicted"/>
<accession>X0XES2</accession>
<feature type="non-terminal residue" evidence="1">
    <location>
        <position position="55"/>
    </location>
</feature>
<name>X0XES2_9ZZZZ</name>
<organism evidence="1">
    <name type="scientific">marine sediment metagenome</name>
    <dbReference type="NCBI Taxonomy" id="412755"/>
    <lineage>
        <taxon>unclassified sequences</taxon>
        <taxon>metagenomes</taxon>
        <taxon>ecological metagenomes</taxon>
    </lineage>
</organism>
<gene>
    <name evidence="1" type="ORF">S01H1_74067</name>
</gene>
<dbReference type="AlphaFoldDB" id="X0XES2"/>
<reference evidence="1" key="1">
    <citation type="journal article" date="2014" name="Front. Microbiol.">
        <title>High frequency of phylogenetically diverse reductive dehalogenase-homologous genes in deep subseafloor sedimentary metagenomes.</title>
        <authorList>
            <person name="Kawai M."/>
            <person name="Futagami T."/>
            <person name="Toyoda A."/>
            <person name="Takaki Y."/>
            <person name="Nishi S."/>
            <person name="Hori S."/>
            <person name="Arai W."/>
            <person name="Tsubouchi T."/>
            <person name="Morono Y."/>
            <person name="Uchiyama I."/>
            <person name="Ito T."/>
            <person name="Fujiyama A."/>
            <person name="Inagaki F."/>
            <person name="Takami H."/>
        </authorList>
    </citation>
    <scope>NUCLEOTIDE SEQUENCE</scope>
    <source>
        <strain evidence="1">Expedition CK06-06</strain>
    </source>
</reference>
<protein>
    <submittedName>
        <fullName evidence="1">Uncharacterized protein</fullName>
    </submittedName>
</protein>
<sequence>MQNLSDLVWHIGCFIGAMAAGAMGQTPTFSLELVEINSIPICGGGVTRMTVAPRD</sequence>
<comment type="caution">
    <text evidence="1">The sequence shown here is derived from an EMBL/GenBank/DDBJ whole genome shotgun (WGS) entry which is preliminary data.</text>
</comment>
<dbReference type="EMBL" id="BARS01049521">
    <property type="protein sequence ID" value="GAG33902.1"/>
    <property type="molecule type" value="Genomic_DNA"/>
</dbReference>